<evidence type="ECO:0000313" key="1">
    <source>
        <dbReference type="EMBL" id="AUT76390.1"/>
    </source>
</evidence>
<dbReference type="EMBL" id="CP026109">
    <property type="protein sequence ID" value="AUT76390.1"/>
    <property type="molecule type" value="Genomic_DNA"/>
</dbReference>
<sequence>MSREIQMINTIASKDLRRIIGQSVDPTVTGPVLVRSDIPEGPVALTPTRHYYCDGRLLAYEITDAEAFLTLLRQAKAEHGDHGATVLLPAVELFRNRRLFVSHDGMAVFALGNTEDTRGYLSSVCKSPNYPGSMTQLLQLAIQEGANHLYCFDTCLTAYYRRLGFRPVCRVSFEMFGEPCDWNRETFRAYGPAGKAGCPDVNYFCYEPCQPLSCAADPVDVALVSTDIPYASSLQQAKDILKGEVDRVSALH</sequence>
<reference evidence="1 2" key="1">
    <citation type="submission" date="2018-01" db="EMBL/GenBank/DDBJ databases">
        <title>Species boundaries and ecological features among Paraburkholderia terrae DSMZ17804T, P. hospita DSMZ17164T and P. caribensis DSMZ13236T.</title>
        <authorList>
            <person name="Pratama A.A."/>
        </authorList>
    </citation>
    <scope>NUCLEOTIDE SEQUENCE [LARGE SCALE GENOMIC DNA]</scope>
    <source>
        <strain evidence="1 2">DSM 17164</strain>
    </source>
</reference>
<accession>A0AAN1MR24</accession>
<protein>
    <submittedName>
        <fullName evidence="1">Uncharacterized protein</fullName>
    </submittedName>
</protein>
<dbReference type="RefSeq" id="WP_086916719.1">
    <property type="nucleotide sequence ID" value="NZ_CADFGJ010000014.1"/>
</dbReference>
<name>A0AAN1MR24_9BURK</name>
<dbReference type="KEGG" id="phs:C2L64_50040"/>
<organism evidence="1 2">
    <name type="scientific">Paraburkholderia hospita</name>
    <dbReference type="NCBI Taxonomy" id="169430"/>
    <lineage>
        <taxon>Bacteria</taxon>
        <taxon>Pseudomonadati</taxon>
        <taxon>Pseudomonadota</taxon>
        <taxon>Betaproteobacteria</taxon>
        <taxon>Burkholderiales</taxon>
        <taxon>Burkholderiaceae</taxon>
        <taxon>Paraburkholderia</taxon>
    </lineage>
</organism>
<gene>
    <name evidence="1" type="ORF">C2L64_50040</name>
</gene>
<dbReference type="AlphaFoldDB" id="A0AAN1MR24"/>
<dbReference type="GeneID" id="55536384"/>
<dbReference type="Proteomes" id="UP000236649">
    <property type="component" value="Chromosome 5"/>
</dbReference>
<dbReference type="SUPFAM" id="SSF55729">
    <property type="entry name" value="Acyl-CoA N-acyltransferases (Nat)"/>
    <property type="match status" value="1"/>
</dbReference>
<dbReference type="InterPro" id="IPR016181">
    <property type="entry name" value="Acyl_CoA_acyltransferase"/>
</dbReference>
<proteinExistence type="predicted"/>
<evidence type="ECO:0000313" key="2">
    <source>
        <dbReference type="Proteomes" id="UP000236649"/>
    </source>
</evidence>